<dbReference type="AlphaFoldDB" id="A0A521CKU1"/>
<dbReference type="EMBL" id="FXTM01000013">
    <property type="protein sequence ID" value="SMO59300.1"/>
    <property type="molecule type" value="Genomic_DNA"/>
</dbReference>
<dbReference type="Gene3D" id="2.40.50.260">
    <property type="entry name" value="Nucleic acid-binding protein domain"/>
    <property type="match status" value="1"/>
</dbReference>
<keyword evidence="3" id="KW-1185">Reference proteome</keyword>
<protein>
    <recommendedName>
        <fullName evidence="1">Gp5/Type VI secretion system Vgr protein OB-fold domain-containing protein</fullName>
    </recommendedName>
</protein>
<accession>A0A521CKU1</accession>
<evidence type="ECO:0000259" key="1">
    <source>
        <dbReference type="Pfam" id="PF04717"/>
    </source>
</evidence>
<dbReference type="SUPFAM" id="SSF69255">
    <property type="entry name" value="gp5 N-terminal domain-like"/>
    <property type="match status" value="1"/>
</dbReference>
<evidence type="ECO:0000313" key="2">
    <source>
        <dbReference type="EMBL" id="SMO59300.1"/>
    </source>
</evidence>
<sequence length="185" mass="20587">MFYRGIVEEDKDPLGMGRLKVRVIGLYDGYRTEDLPWAYPVLPIGGSSDYGFWMIPKKGDTVWVTFEGNYNLKPDTTKPVWIGTWFGKGEPSTEMKNNKQFLIKTPSGNLIHISDDEGFIKIIDPNGNEILILREDGKIVIKANREVLIDGGTGDLSGVVTKDCICPFTGKPHSDYSINVKASKG</sequence>
<proteinExistence type="predicted"/>
<dbReference type="Proteomes" id="UP000317315">
    <property type="component" value="Unassembled WGS sequence"/>
</dbReference>
<reference evidence="2 3" key="1">
    <citation type="submission" date="2017-05" db="EMBL/GenBank/DDBJ databases">
        <authorList>
            <person name="Varghese N."/>
            <person name="Submissions S."/>
        </authorList>
    </citation>
    <scope>NUCLEOTIDE SEQUENCE [LARGE SCALE GENOMIC DNA]</scope>
    <source>
        <strain evidence="2 3">DSM 16304</strain>
    </source>
</reference>
<evidence type="ECO:0000313" key="3">
    <source>
        <dbReference type="Proteomes" id="UP000317315"/>
    </source>
</evidence>
<name>A0A521CKU1_9BACT</name>
<dbReference type="InterPro" id="IPR006531">
    <property type="entry name" value="Gp5/Vgr_OB"/>
</dbReference>
<dbReference type="Pfam" id="PF04717">
    <property type="entry name" value="Phage_base_V"/>
    <property type="match status" value="1"/>
</dbReference>
<organism evidence="2 3">
    <name type="scientific">Balnearium lithotrophicum</name>
    <dbReference type="NCBI Taxonomy" id="223788"/>
    <lineage>
        <taxon>Bacteria</taxon>
        <taxon>Pseudomonadati</taxon>
        <taxon>Aquificota</taxon>
        <taxon>Aquificia</taxon>
        <taxon>Desulfurobacteriales</taxon>
        <taxon>Desulfurobacteriaceae</taxon>
        <taxon>Balnearium</taxon>
    </lineage>
</organism>
<feature type="domain" description="Gp5/Type VI secretion system Vgr protein OB-fold" evidence="1">
    <location>
        <begin position="3"/>
        <end position="86"/>
    </location>
</feature>
<gene>
    <name evidence="2" type="ORF">SAMN06269117_1138</name>
</gene>
<dbReference type="OrthoDB" id="6155at2"/>